<keyword evidence="1 3" id="KW-0808">Transferase</keyword>
<accession>A0A645I1F8</accession>
<sequence length="171" mass="17858">MFGLDVRSPQGDKGIIGLLRLFGAKVSVSEGAVAAEGGRLSAARIDVDRTPDLAPVLALLGAAAEGETILTNIARLRLKESDRAASITQTLAALGADIRLQDDCIKVRGRGRIAGGSCEAWGDHRIAMMAACAAVIAQGPITIGGAQAVNKSYPLFFEDLQSLGLKCKREE</sequence>
<dbReference type="EMBL" id="VSSQ01104552">
    <property type="protein sequence ID" value="MPN44990.1"/>
    <property type="molecule type" value="Genomic_DNA"/>
</dbReference>
<dbReference type="InterPro" id="IPR036968">
    <property type="entry name" value="Enolpyruvate_Tfrase_sf"/>
</dbReference>
<dbReference type="InterPro" id="IPR001986">
    <property type="entry name" value="Enolpyruvate_Tfrase_dom"/>
</dbReference>
<comment type="caution">
    <text evidence="3">The sequence shown here is derived from an EMBL/GenBank/DDBJ whole genome shotgun (WGS) entry which is preliminary data.</text>
</comment>
<dbReference type="AlphaFoldDB" id="A0A645I1F8"/>
<evidence type="ECO:0000256" key="1">
    <source>
        <dbReference type="ARBA" id="ARBA00022679"/>
    </source>
</evidence>
<evidence type="ECO:0000259" key="2">
    <source>
        <dbReference type="Pfam" id="PF00275"/>
    </source>
</evidence>
<dbReference type="EC" id="2.5.1.19" evidence="3"/>
<dbReference type="InterPro" id="IPR013792">
    <property type="entry name" value="RNA3'P_cycl/enolpyr_Trfase_a/b"/>
</dbReference>
<dbReference type="PANTHER" id="PTHR21090:SF5">
    <property type="entry name" value="PENTAFUNCTIONAL AROM POLYPEPTIDE"/>
    <property type="match status" value="1"/>
</dbReference>
<evidence type="ECO:0000313" key="3">
    <source>
        <dbReference type="EMBL" id="MPN44990.1"/>
    </source>
</evidence>
<reference evidence="3" key="1">
    <citation type="submission" date="2019-08" db="EMBL/GenBank/DDBJ databases">
        <authorList>
            <person name="Kucharzyk K."/>
            <person name="Murdoch R.W."/>
            <person name="Higgins S."/>
            <person name="Loffler F."/>
        </authorList>
    </citation>
    <scope>NUCLEOTIDE SEQUENCE</scope>
</reference>
<dbReference type="GO" id="GO:0009423">
    <property type="term" value="P:chorismate biosynthetic process"/>
    <property type="evidence" value="ECO:0007669"/>
    <property type="project" value="TreeGrafter"/>
</dbReference>
<gene>
    <name evidence="3" type="primary">aroA_45</name>
    <name evidence="3" type="ORF">SDC9_192557</name>
</gene>
<feature type="domain" description="Enolpyruvate transferase" evidence="2">
    <location>
        <begin position="5"/>
        <end position="160"/>
    </location>
</feature>
<proteinExistence type="predicted"/>
<protein>
    <submittedName>
        <fullName evidence="3">3-phosphoshikimate 1-carboxyvinyltransferase</fullName>
        <ecNumber evidence="3">2.5.1.19</ecNumber>
    </submittedName>
</protein>
<dbReference type="SUPFAM" id="SSF55205">
    <property type="entry name" value="EPT/RTPC-like"/>
    <property type="match status" value="1"/>
</dbReference>
<dbReference type="PANTHER" id="PTHR21090">
    <property type="entry name" value="AROM/DEHYDROQUINATE SYNTHASE"/>
    <property type="match status" value="1"/>
</dbReference>
<organism evidence="3">
    <name type="scientific">bioreactor metagenome</name>
    <dbReference type="NCBI Taxonomy" id="1076179"/>
    <lineage>
        <taxon>unclassified sequences</taxon>
        <taxon>metagenomes</taxon>
        <taxon>ecological metagenomes</taxon>
    </lineage>
</organism>
<dbReference type="Pfam" id="PF00275">
    <property type="entry name" value="EPSP_synthase"/>
    <property type="match status" value="1"/>
</dbReference>
<dbReference type="Gene3D" id="3.65.10.10">
    <property type="entry name" value="Enolpyruvate transferase domain"/>
    <property type="match status" value="1"/>
</dbReference>
<dbReference type="GO" id="GO:0003866">
    <property type="term" value="F:3-phosphoshikimate 1-carboxyvinyltransferase activity"/>
    <property type="evidence" value="ECO:0007669"/>
    <property type="project" value="UniProtKB-EC"/>
</dbReference>
<name>A0A645I1F8_9ZZZZ</name>